<dbReference type="GO" id="GO:0000287">
    <property type="term" value="F:magnesium ion binding"/>
    <property type="evidence" value="ECO:0007669"/>
    <property type="project" value="UniProtKB-UniRule"/>
</dbReference>
<feature type="region of interest" description="N-acetyltransferase" evidence="18">
    <location>
        <begin position="253"/>
        <end position="457"/>
    </location>
</feature>
<evidence type="ECO:0000256" key="4">
    <source>
        <dbReference type="ARBA" id="ARBA00022490"/>
    </source>
</evidence>
<evidence type="ECO:0000256" key="12">
    <source>
        <dbReference type="ARBA" id="ARBA00023268"/>
    </source>
</evidence>
<evidence type="ECO:0000259" key="20">
    <source>
        <dbReference type="Pfam" id="PF25087"/>
    </source>
</evidence>
<dbReference type="GO" id="GO:0005737">
    <property type="term" value="C:cytoplasm"/>
    <property type="evidence" value="ECO:0007669"/>
    <property type="project" value="UniProtKB-SubCell"/>
</dbReference>
<evidence type="ECO:0000313" key="21">
    <source>
        <dbReference type="EMBL" id="ALO47668.1"/>
    </source>
</evidence>
<dbReference type="GO" id="GO:0003977">
    <property type="term" value="F:UDP-N-acetylglucosamine diphosphorylase activity"/>
    <property type="evidence" value="ECO:0007669"/>
    <property type="project" value="UniProtKB-UniRule"/>
</dbReference>
<dbReference type="NCBIfam" id="TIGR01173">
    <property type="entry name" value="glmU"/>
    <property type="match status" value="1"/>
</dbReference>
<dbReference type="RefSeq" id="WP_058023040.1">
    <property type="nucleotide sequence ID" value="NZ_CP013189.1"/>
</dbReference>
<dbReference type="InterPro" id="IPR029044">
    <property type="entry name" value="Nucleotide-diphossugar_trans"/>
</dbReference>
<feature type="binding site" evidence="18">
    <location>
        <position position="141"/>
    </location>
    <ligand>
        <name>UDP-N-acetyl-alpha-D-glucosamine</name>
        <dbReference type="ChEBI" id="CHEBI:57705"/>
    </ligand>
</feature>
<evidence type="ECO:0000256" key="6">
    <source>
        <dbReference type="ARBA" id="ARBA00022695"/>
    </source>
</evidence>
<dbReference type="GO" id="GO:0071555">
    <property type="term" value="P:cell wall organization"/>
    <property type="evidence" value="ECO:0007669"/>
    <property type="project" value="UniProtKB-KW"/>
</dbReference>
<evidence type="ECO:0000256" key="10">
    <source>
        <dbReference type="ARBA" id="ARBA00022960"/>
    </source>
</evidence>
<dbReference type="CDD" id="cd03353">
    <property type="entry name" value="LbH_GlmU_C"/>
    <property type="match status" value="1"/>
</dbReference>
<evidence type="ECO:0000256" key="13">
    <source>
        <dbReference type="ARBA" id="ARBA00023315"/>
    </source>
</evidence>
<comment type="subcellular location">
    <subcellularLocation>
        <location evidence="1 18">Cytoplasm</location>
    </subcellularLocation>
</comment>
<dbReference type="EC" id="2.3.1.157" evidence="18"/>
<dbReference type="GO" id="GO:0000902">
    <property type="term" value="P:cell morphogenesis"/>
    <property type="evidence" value="ECO:0007669"/>
    <property type="project" value="UniProtKB-UniRule"/>
</dbReference>
<feature type="binding site" evidence="18">
    <location>
        <position position="106"/>
    </location>
    <ligand>
        <name>Mg(2+)</name>
        <dbReference type="ChEBI" id="CHEBI:18420"/>
    </ligand>
</feature>
<feature type="binding site" evidence="18">
    <location>
        <position position="407"/>
    </location>
    <ligand>
        <name>acetyl-CoA</name>
        <dbReference type="ChEBI" id="CHEBI:57288"/>
    </ligand>
</feature>
<dbReference type="UniPathway" id="UPA00113">
    <property type="reaction ID" value="UER00532"/>
</dbReference>
<feature type="binding site" evidence="18">
    <location>
        <position position="353"/>
    </location>
    <ligand>
        <name>UDP-N-acetyl-alpha-D-glucosamine</name>
        <dbReference type="ChEBI" id="CHEBI:57705"/>
    </ligand>
</feature>
<comment type="cofactor">
    <cofactor evidence="18">
        <name>Mg(2+)</name>
        <dbReference type="ChEBI" id="CHEBI:18420"/>
    </cofactor>
    <text evidence="18">Binds 1 Mg(2+) ion per subunit.</text>
</comment>
<dbReference type="OrthoDB" id="9775031at2"/>
<keyword evidence="13 18" id="KW-0012">Acyltransferase</keyword>
<dbReference type="GO" id="GO:0009252">
    <property type="term" value="P:peptidoglycan biosynthetic process"/>
    <property type="evidence" value="ECO:0007669"/>
    <property type="project" value="UniProtKB-UniRule"/>
</dbReference>
<proteinExistence type="inferred from homology"/>
<comment type="pathway">
    <text evidence="18">Bacterial outer membrane biogenesis; LPS lipid A biosynthesis.</text>
</comment>
<keyword evidence="12 18" id="KW-0511">Multifunctional enzyme</keyword>
<feature type="binding site" evidence="18">
    <location>
        <begin position="8"/>
        <end position="11"/>
    </location>
    <ligand>
        <name>UDP-N-acetyl-alpha-D-glucosamine</name>
        <dbReference type="ChEBI" id="CHEBI:57705"/>
    </ligand>
</feature>
<feature type="binding site" evidence="18">
    <location>
        <position position="22"/>
    </location>
    <ligand>
        <name>UDP-N-acetyl-alpha-D-glucosamine</name>
        <dbReference type="ChEBI" id="CHEBI:57705"/>
    </ligand>
</feature>
<feature type="active site" description="Proton acceptor" evidence="18">
    <location>
        <position position="365"/>
    </location>
</feature>
<keyword evidence="7 18" id="KW-0479">Metal-binding</keyword>
<evidence type="ECO:0000256" key="1">
    <source>
        <dbReference type="ARBA" id="ARBA00004496"/>
    </source>
</evidence>
<keyword evidence="5 18" id="KW-0808">Transferase</keyword>
<feature type="region of interest" description="Linker" evidence="18">
    <location>
        <begin position="232"/>
        <end position="252"/>
    </location>
</feature>
<evidence type="ECO:0000256" key="5">
    <source>
        <dbReference type="ARBA" id="ARBA00022679"/>
    </source>
</evidence>
<evidence type="ECO:0000256" key="15">
    <source>
        <dbReference type="ARBA" id="ARBA00048247"/>
    </source>
</evidence>
<evidence type="ECO:0000256" key="3">
    <source>
        <dbReference type="ARBA" id="ARBA00007947"/>
    </source>
</evidence>
<keyword evidence="10 18" id="KW-0133">Cell shape</keyword>
<keyword evidence="8 18" id="KW-0677">Repeat</keyword>
<dbReference type="InterPro" id="IPR005882">
    <property type="entry name" value="Bifunctional_GlmU"/>
</dbReference>
<dbReference type="Pfam" id="PF25087">
    <property type="entry name" value="GMPPB_C"/>
    <property type="match status" value="1"/>
</dbReference>
<dbReference type="GO" id="GO:0009245">
    <property type="term" value="P:lipid A biosynthetic process"/>
    <property type="evidence" value="ECO:0007669"/>
    <property type="project" value="UniProtKB-UniRule"/>
</dbReference>
<sequence length="457" mass="49371">MDIDVIVLAAGKGTRMYSDLPKVLHPLAGVPMLTHVLRAANQLEPRNIYVVTGYQAEQVGAHYQDTVEFGSLKWVKQSEQLGTGHAVMQAMPQIDDHGLVLVLYGDVPLIKPTTLQLLTRLASGQGIAVLTLDTPQPHGLGRIIRDEQGHVSAIVEEKDASTEQRHITEINSGIMAFQASALRNWLSRLTTQNAQGEYYLTDTVELANQDGFQVAALTTEDSSEVQGVNNRLQLAELERNVQLAQAREIAMRGTTVMDPARLDIRGTLALGRDVSIDINTVFDGHNEIGHGVSIGPNVYIKNCIIGEHTQIQANSHLEGVVIADNCQIGPFARLRPGTELRSESKIGNFVETKKSVIGTGSKVNHLSYIGDAELGDNVNVGAGTITCNYDGVNKFRTIIKDGVFVGSNTSLVAPVTVGKNATIGAGSVITTQVPDEQLAVARGRQKNISGWKRPIKK</sequence>
<evidence type="ECO:0000256" key="2">
    <source>
        <dbReference type="ARBA" id="ARBA00007707"/>
    </source>
</evidence>
<dbReference type="Pfam" id="PF00132">
    <property type="entry name" value="Hexapep"/>
    <property type="match status" value="1"/>
</dbReference>
<keyword evidence="14 18" id="KW-0961">Cell wall biogenesis/degradation</keyword>
<evidence type="ECO:0000256" key="14">
    <source>
        <dbReference type="ARBA" id="ARBA00023316"/>
    </source>
</evidence>
<feature type="binding site" evidence="18">
    <location>
        <position position="156"/>
    </location>
    <ligand>
        <name>UDP-N-acetyl-alpha-D-glucosamine</name>
        <dbReference type="ChEBI" id="CHEBI:57705"/>
    </ligand>
</feature>
<feature type="binding site" evidence="18">
    <location>
        <position position="229"/>
    </location>
    <ligand>
        <name>Mg(2+)</name>
        <dbReference type="ChEBI" id="CHEBI:18420"/>
    </ligand>
</feature>
<feature type="domain" description="Mannose-1-phosphate guanyltransferase C-terminal" evidence="20">
    <location>
        <begin position="267"/>
        <end position="335"/>
    </location>
</feature>
<dbReference type="KEGG" id="pspi:PS2015_3044"/>
<comment type="function">
    <text evidence="17 18">Catalyzes the last two sequential reactions in the de novo biosynthetic pathway for UDP-N-acetylglucosamine (UDP-GlcNAc). The C-terminal domain catalyzes the transfer of acetyl group from acetyl coenzyme A to glucosamine-1-phosphate (GlcN-1-P) to produce N-acetylglucosamine-1-phosphate (GlcNAc-1-P), which is converted into UDP-GlcNAc by the transfer of uridine 5-monophosphate (from uridine 5-triphosphate), a reaction catalyzed by the N-terminal domain.</text>
</comment>
<comment type="similarity">
    <text evidence="2 18">In the C-terminal section; belongs to the transferase hexapeptide repeat family.</text>
</comment>
<comment type="similarity">
    <text evidence="3 18">In the N-terminal section; belongs to the N-acetylglucosamine-1-phosphate uridyltransferase family.</text>
</comment>
<dbReference type="EMBL" id="CP013189">
    <property type="protein sequence ID" value="ALO47668.1"/>
    <property type="molecule type" value="Genomic_DNA"/>
</dbReference>
<dbReference type="InterPro" id="IPR050065">
    <property type="entry name" value="GlmU-like"/>
</dbReference>
<dbReference type="GO" id="GO:0016020">
    <property type="term" value="C:membrane"/>
    <property type="evidence" value="ECO:0007669"/>
    <property type="project" value="GOC"/>
</dbReference>
<dbReference type="Gene3D" id="2.160.10.10">
    <property type="entry name" value="Hexapeptide repeat proteins"/>
    <property type="match status" value="1"/>
</dbReference>
<dbReference type="InterPro" id="IPR056729">
    <property type="entry name" value="GMPPB_C"/>
</dbReference>
<dbReference type="PATRIC" id="fig|1249552.3.peg.3076"/>
<dbReference type="Gene3D" id="3.90.550.10">
    <property type="entry name" value="Spore Coat Polysaccharide Biosynthesis Protein SpsA, Chain A"/>
    <property type="match status" value="1"/>
</dbReference>
<dbReference type="GO" id="GO:0008360">
    <property type="term" value="P:regulation of cell shape"/>
    <property type="evidence" value="ECO:0007669"/>
    <property type="project" value="UniProtKB-KW"/>
</dbReference>
<keyword evidence="6 18" id="KW-0548">Nucleotidyltransferase</keyword>
<dbReference type="InterPro" id="IPR018357">
    <property type="entry name" value="Hexapep_transf_CS"/>
</dbReference>
<dbReference type="HAMAP" id="MF_01631">
    <property type="entry name" value="GlmU"/>
    <property type="match status" value="1"/>
</dbReference>
<feature type="binding site" evidence="18">
    <location>
        <begin position="388"/>
        <end position="389"/>
    </location>
    <ligand>
        <name>acetyl-CoA</name>
        <dbReference type="ChEBI" id="CHEBI:57288"/>
    </ligand>
</feature>
<evidence type="ECO:0000313" key="22">
    <source>
        <dbReference type="Proteomes" id="UP000065641"/>
    </source>
</evidence>
<feature type="binding site" evidence="18">
    <location>
        <position position="77"/>
    </location>
    <ligand>
        <name>UDP-N-acetyl-alpha-D-glucosamine</name>
        <dbReference type="ChEBI" id="CHEBI:57705"/>
    </ligand>
</feature>
<dbReference type="InterPro" id="IPR025877">
    <property type="entry name" value="MobA-like_NTP_Trfase"/>
</dbReference>
<dbReference type="InterPro" id="IPR011004">
    <property type="entry name" value="Trimer_LpxA-like_sf"/>
</dbReference>
<feature type="binding site" evidence="18">
    <location>
        <position position="382"/>
    </location>
    <ligand>
        <name>acetyl-CoA</name>
        <dbReference type="ChEBI" id="CHEBI:57288"/>
    </ligand>
</feature>
<dbReference type="Proteomes" id="UP000065641">
    <property type="component" value="Chromosome"/>
</dbReference>
<accession>A0A0S2KHZ8</accession>
<evidence type="ECO:0000256" key="8">
    <source>
        <dbReference type="ARBA" id="ARBA00022737"/>
    </source>
</evidence>
<dbReference type="AlphaFoldDB" id="A0A0S2KHZ8"/>
<protein>
    <recommendedName>
        <fullName evidence="18">Bifunctional protein GlmU</fullName>
    </recommendedName>
    <domain>
        <recommendedName>
            <fullName evidence="18">UDP-N-acetylglucosamine pyrophosphorylase</fullName>
            <ecNumber evidence="18">2.7.7.23</ecNumber>
        </recommendedName>
        <alternativeName>
            <fullName evidence="18">N-acetylglucosamine-1-phosphate uridyltransferase</fullName>
        </alternativeName>
    </domain>
    <domain>
        <recommendedName>
            <fullName evidence="18">Glucosamine-1-phosphate N-acetyltransferase</fullName>
            <ecNumber evidence="18">2.3.1.157</ecNumber>
        </recommendedName>
    </domain>
</protein>
<feature type="binding site" evidence="18">
    <location>
        <position position="442"/>
    </location>
    <ligand>
        <name>acetyl-CoA</name>
        <dbReference type="ChEBI" id="CHEBI:57288"/>
    </ligand>
</feature>
<dbReference type="Pfam" id="PF12804">
    <property type="entry name" value="NTP_transf_3"/>
    <property type="match status" value="1"/>
</dbReference>
<evidence type="ECO:0000256" key="11">
    <source>
        <dbReference type="ARBA" id="ARBA00022984"/>
    </source>
</evidence>
<reference evidence="21 22" key="1">
    <citation type="submission" date="2015-11" db="EMBL/GenBank/DDBJ databases">
        <authorList>
            <person name="Zhang Y."/>
            <person name="Guo Z."/>
        </authorList>
    </citation>
    <scope>NUCLEOTIDE SEQUENCE [LARGE SCALE GENOMIC DNA]</scope>
    <source>
        <strain evidence="21 22">KCTC 32221</strain>
    </source>
</reference>
<comment type="catalytic activity">
    <reaction evidence="15 18">
        <text>alpha-D-glucosamine 1-phosphate + acetyl-CoA = N-acetyl-alpha-D-glucosamine 1-phosphate + CoA + H(+)</text>
        <dbReference type="Rhea" id="RHEA:13725"/>
        <dbReference type="ChEBI" id="CHEBI:15378"/>
        <dbReference type="ChEBI" id="CHEBI:57287"/>
        <dbReference type="ChEBI" id="CHEBI:57288"/>
        <dbReference type="ChEBI" id="CHEBI:57776"/>
        <dbReference type="ChEBI" id="CHEBI:58516"/>
        <dbReference type="EC" id="2.3.1.157"/>
    </reaction>
</comment>
<feature type="binding site" evidence="18">
    <location>
        <begin position="104"/>
        <end position="106"/>
    </location>
    <ligand>
        <name>UDP-N-acetyl-alpha-D-glucosamine</name>
        <dbReference type="ChEBI" id="CHEBI:57705"/>
    </ligand>
</feature>
<organism evidence="21 22">
    <name type="scientific">Pseudohongiella spirulinae</name>
    <dbReference type="NCBI Taxonomy" id="1249552"/>
    <lineage>
        <taxon>Bacteria</taxon>
        <taxon>Pseudomonadati</taxon>
        <taxon>Pseudomonadota</taxon>
        <taxon>Gammaproteobacteria</taxon>
        <taxon>Pseudomonadales</taxon>
        <taxon>Pseudohongiellaceae</taxon>
        <taxon>Pseudohongiella</taxon>
    </lineage>
</organism>
<dbReference type="EC" id="2.7.7.23" evidence="18"/>
<comment type="pathway">
    <text evidence="18">Nucleotide-sugar biosynthesis; UDP-N-acetyl-alpha-D-glucosamine biosynthesis; N-acetyl-alpha-D-glucosamine 1-phosphate from alpha-D-glucosamine 6-phosphate (route II): step 2/2.</text>
</comment>
<feature type="binding site" evidence="18">
    <location>
        <begin position="82"/>
        <end position="83"/>
    </location>
    <ligand>
        <name>UDP-N-acetyl-alpha-D-glucosamine</name>
        <dbReference type="ChEBI" id="CHEBI:57705"/>
    </ligand>
</feature>
<gene>
    <name evidence="18" type="primary">glmU</name>
    <name evidence="21" type="ORF">PS2015_3044</name>
</gene>
<name>A0A0S2KHZ8_9GAMM</name>
<dbReference type="PANTHER" id="PTHR43584">
    <property type="entry name" value="NUCLEOTIDYL TRANSFERASE"/>
    <property type="match status" value="1"/>
</dbReference>
<comment type="subunit">
    <text evidence="18">Homotrimer.</text>
</comment>
<evidence type="ECO:0000259" key="19">
    <source>
        <dbReference type="Pfam" id="PF12804"/>
    </source>
</evidence>
<comment type="pathway">
    <text evidence="18">Nucleotide-sugar biosynthesis; UDP-N-acetyl-alpha-D-glucosamine biosynthesis; UDP-N-acetyl-alpha-D-glucosamine from N-acetyl-alpha-D-glucosamine 1-phosphate: step 1/1.</text>
</comment>
<dbReference type="InterPro" id="IPR038009">
    <property type="entry name" value="GlmU_C_LbH"/>
</dbReference>
<keyword evidence="22" id="KW-1185">Reference proteome</keyword>
<keyword evidence="4 18" id="KW-0963">Cytoplasm</keyword>
<feature type="region of interest" description="Pyrophosphorylase" evidence="18">
    <location>
        <begin position="1"/>
        <end position="231"/>
    </location>
</feature>
<feature type="binding site" evidence="18">
    <location>
        <position position="335"/>
    </location>
    <ligand>
        <name>UDP-N-acetyl-alpha-D-glucosamine</name>
        <dbReference type="ChEBI" id="CHEBI:57705"/>
    </ligand>
</feature>
<evidence type="ECO:0000256" key="9">
    <source>
        <dbReference type="ARBA" id="ARBA00022842"/>
    </source>
</evidence>
<dbReference type="PROSITE" id="PS00101">
    <property type="entry name" value="HEXAPEP_TRANSFERASES"/>
    <property type="match status" value="1"/>
</dbReference>
<evidence type="ECO:0000256" key="16">
    <source>
        <dbReference type="ARBA" id="ARBA00048493"/>
    </source>
</evidence>
<feature type="binding site" evidence="18">
    <location>
        <position position="368"/>
    </location>
    <ligand>
        <name>UDP-N-acetyl-alpha-D-glucosamine</name>
        <dbReference type="ChEBI" id="CHEBI:57705"/>
    </ligand>
</feature>
<dbReference type="UniPathway" id="UPA00973"/>
<feature type="domain" description="MobA-like NTP transferase" evidence="19">
    <location>
        <begin position="5"/>
        <end position="137"/>
    </location>
</feature>
<evidence type="ECO:0000256" key="17">
    <source>
        <dbReference type="ARBA" id="ARBA00049628"/>
    </source>
</evidence>
<comment type="catalytic activity">
    <reaction evidence="16 18">
        <text>N-acetyl-alpha-D-glucosamine 1-phosphate + UTP + H(+) = UDP-N-acetyl-alpha-D-glucosamine + diphosphate</text>
        <dbReference type="Rhea" id="RHEA:13509"/>
        <dbReference type="ChEBI" id="CHEBI:15378"/>
        <dbReference type="ChEBI" id="CHEBI:33019"/>
        <dbReference type="ChEBI" id="CHEBI:46398"/>
        <dbReference type="ChEBI" id="CHEBI:57705"/>
        <dbReference type="ChEBI" id="CHEBI:57776"/>
        <dbReference type="EC" id="2.7.7.23"/>
    </reaction>
</comment>
<evidence type="ECO:0000256" key="7">
    <source>
        <dbReference type="ARBA" id="ARBA00022723"/>
    </source>
</evidence>
<dbReference type="GO" id="GO:0019134">
    <property type="term" value="F:glucosamine-1-phosphate N-acetyltransferase activity"/>
    <property type="evidence" value="ECO:0007669"/>
    <property type="project" value="UniProtKB-UniRule"/>
</dbReference>
<feature type="binding site" evidence="18">
    <location>
        <position position="171"/>
    </location>
    <ligand>
        <name>UDP-N-acetyl-alpha-D-glucosamine</name>
        <dbReference type="ChEBI" id="CHEBI:57705"/>
    </ligand>
</feature>
<dbReference type="SUPFAM" id="SSF51161">
    <property type="entry name" value="Trimeric LpxA-like enzymes"/>
    <property type="match status" value="1"/>
</dbReference>
<feature type="binding site" evidence="18">
    <location>
        <position position="379"/>
    </location>
    <ligand>
        <name>UDP-N-acetyl-alpha-D-glucosamine</name>
        <dbReference type="ChEBI" id="CHEBI:57705"/>
    </ligand>
</feature>
<dbReference type="GO" id="GO:0006048">
    <property type="term" value="P:UDP-N-acetylglucosamine biosynthetic process"/>
    <property type="evidence" value="ECO:0007669"/>
    <property type="project" value="UniProtKB-UniPathway"/>
</dbReference>
<evidence type="ECO:0000256" key="18">
    <source>
        <dbReference type="HAMAP-Rule" id="MF_01631"/>
    </source>
</evidence>
<feature type="binding site" evidence="18">
    <location>
        <position position="425"/>
    </location>
    <ligand>
        <name>acetyl-CoA</name>
        <dbReference type="ChEBI" id="CHEBI:57288"/>
    </ligand>
</feature>
<dbReference type="PANTHER" id="PTHR43584:SF3">
    <property type="entry name" value="BIFUNCTIONAL PROTEIN GLMU"/>
    <property type="match status" value="1"/>
</dbReference>
<dbReference type="SUPFAM" id="SSF53448">
    <property type="entry name" value="Nucleotide-diphospho-sugar transferases"/>
    <property type="match status" value="1"/>
</dbReference>
<keyword evidence="11 18" id="KW-0573">Peptidoglycan synthesis</keyword>
<dbReference type="InterPro" id="IPR001451">
    <property type="entry name" value="Hexapep"/>
</dbReference>
<feature type="binding site" evidence="18">
    <location>
        <position position="229"/>
    </location>
    <ligand>
        <name>UDP-N-acetyl-alpha-D-glucosamine</name>
        <dbReference type="ChEBI" id="CHEBI:57705"/>
    </ligand>
</feature>
<dbReference type="STRING" id="1249552.PS2015_3044"/>
<keyword evidence="9 18" id="KW-0460">Magnesium</keyword>
<dbReference type="CDD" id="cd02540">
    <property type="entry name" value="GT2_GlmU_N_bac"/>
    <property type="match status" value="1"/>
</dbReference>